<proteinExistence type="predicted"/>
<dbReference type="Gene3D" id="3.80.10.10">
    <property type="entry name" value="Ribonuclease Inhibitor"/>
    <property type="match status" value="2"/>
</dbReference>
<dbReference type="AlphaFoldDB" id="A0A0R3TEL2"/>
<dbReference type="PANTHER" id="PTHR13318:SF95">
    <property type="entry name" value="F-BOX PROTEIN YLR352W"/>
    <property type="match status" value="1"/>
</dbReference>
<dbReference type="InterPro" id="IPR057207">
    <property type="entry name" value="FBXL15_LRR"/>
</dbReference>
<dbReference type="STRING" id="102285.A0A0R3TEL2"/>
<dbReference type="SMART" id="SM00367">
    <property type="entry name" value="LRR_CC"/>
    <property type="match status" value="4"/>
</dbReference>
<accession>A0A0R3TEL2</accession>
<dbReference type="GO" id="GO:0019005">
    <property type="term" value="C:SCF ubiquitin ligase complex"/>
    <property type="evidence" value="ECO:0007669"/>
    <property type="project" value="TreeGrafter"/>
</dbReference>
<reference evidence="2" key="1">
    <citation type="submission" date="2017-02" db="UniProtKB">
        <authorList>
            <consortium name="WormBaseParasite"/>
        </authorList>
    </citation>
    <scope>IDENTIFICATION</scope>
</reference>
<dbReference type="InterPro" id="IPR006553">
    <property type="entry name" value="Leu-rich_rpt_Cys-con_subtyp"/>
</dbReference>
<protein>
    <submittedName>
        <fullName evidence="2">ATP synthase subunit s, mitochondrial</fullName>
    </submittedName>
</protein>
<feature type="domain" description="F-box/LRR-repeat protein 15-like leucin rich repeat" evidence="1">
    <location>
        <begin position="1"/>
        <end position="121"/>
    </location>
</feature>
<name>A0A0R3TEL2_RODNA</name>
<dbReference type="InterPro" id="IPR032675">
    <property type="entry name" value="LRR_dom_sf"/>
</dbReference>
<organism evidence="2">
    <name type="scientific">Rodentolepis nana</name>
    <name type="common">Dwarf tapeworm</name>
    <name type="synonym">Hymenolepis nana</name>
    <dbReference type="NCBI Taxonomy" id="102285"/>
    <lineage>
        <taxon>Eukaryota</taxon>
        <taxon>Metazoa</taxon>
        <taxon>Spiralia</taxon>
        <taxon>Lophotrochozoa</taxon>
        <taxon>Platyhelminthes</taxon>
        <taxon>Cestoda</taxon>
        <taxon>Eucestoda</taxon>
        <taxon>Cyclophyllidea</taxon>
        <taxon>Hymenolepididae</taxon>
        <taxon>Rodentolepis</taxon>
    </lineage>
</organism>
<dbReference type="WBParaSite" id="HNAJ_0000550101-mRNA-1">
    <property type="protein sequence ID" value="HNAJ_0000550101-mRNA-1"/>
    <property type="gene ID" value="HNAJ_0000550101"/>
</dbReference>
<evidence type="ECO:0000313" key="2">
    <source>
        <dbReference type="WBParaSite" id="HNAJ_0000550101-mRNA-1"/>
    </source>
</evidence>
<dbReference type="PANTHER" id="PTHR13318">
    <property type="entry name" value="PARTNER OF PAIRED, ISOFORM B-RELATED"/>
    <property type="match status" value="1"/>
</dbReference>
<dbReference type="Pfam" id="PF25372">
    <property type="entry name" value="DUF7885"/>
    <property type="match status" value="1"/>
</dbReference>
<sequence>LRLIGCSRLNDAAIDLVCEHMRFLQVLELSTNPLVTNSALATIGGSLNQLEYLSLDRCASITNEGLRSLNGLLNLQVLTLRWCSLLTDEGLLDILKLKRLRFLSLAGCKGFTTNGLQTLTAMKNLHKLEITNISNSRECKKYLSKIMPNCCILN</sequence>
<dbReference type="SUPFAM" id="SSF52047">
    <property type="entry name" value="RNI-like"/>
    <property type="match status" value="1"/>
</dbReference>
<dbReference type="GO" id="GO:0031146">
    <property type="term" value="P:SCF-dependent proteasomal ubiquitin-dependent protein catabolic process"/>
    <property type="evidence" value="ECO:0007669"/>
    <property type="project" value="TreeGrafter"/>
</dbReference>
<evidence type="ECO:0000259" key="1">
    <source>
        <dbReference type="Pfam" id="PF25372"/>
    </source>
</evidence>